<dbReference type="EMBL" id="LGAV01000002">
    <property type="protein sequence ID" value="KOS15325.1"/>
    <property type="molecule type" value="Genomic_DNA"/>
</dbReference>
<dbReference type="AlphaFoldDB" id="A0A0M9VQB8"/>
<comment type="caution">
    <text evidence="1">The sequence shown here is derived from an EMBL/GenBank/DDBJ whole genome shotgun (WGS) entry which is preliminary data.</text>
</comment>
<proteinExistence type="predicted"/>
<gene>
    <name evidence="1" type="ORF">Malapachy_2677</name>
</gene>
<keyword evidence="2" id="KW-1185">Reference proteome</keyword>
<dbReference type="GeneID" id="28729040"/>
<evidence type="ECO:0000313" key="2">
    <source>
        <dbReference type="Proteomes" id="UP000037751"/>
    </source>
</evidence>
<evidence type="ECO:0000313" key="1">
    <source>
        <dbReference type="EMBL" id="KOS15325.1"/>
    </source>
</evidence>
<dbReference type="RefSeq" id="XP_017992957.1">
    <property type="nucleotide sequence ID" value="XM_018137165.1"/>
</dbReference>
<dbReference type="Proteomes" id="UP000037751">
    <property type="component" value="Unassembled WGS sequence"/>
</dbReference>
<dbReference type="AntiFam" id="ANF00231">
    <property type="entry name" value="Shadow ORF (opposite rplA)"/>
</dbReference>
<name>A0A0M9VQB8_9BASI</name>
<accession>A0A0M9VQB8</accession>
<protein>
    <submittedName>
        <fullName evidence="1">Uncharacterized protein</fullName>
    </submittedName>
</protein>
<dbReference type="VEuPathDB" id="FungiDB:Malapachy_2677"/>
<dbReference type="OrthoDB" id="366350at2759"/>
<organism evidence="1 2">
    <name type="scientific">Malassezia pachydermatis</name>
    <dbReference type="NCBI Taxonomy" id="77020"/>
    <lineage>
        <taxon>Eukaryota</taxon>
        <taxon>Fungi</taxon>
        <taxon>Dikarya</taxon>
        <taxon>Basidiomycota</taxon>
        <taxon>Ustilaginomycotina</taxon>
        <taxon>Malasseziomycetes</taxon>
        <taxon>Malasseziales</taxon>
        <taxon>Malasseziaceae</taxon>
        <taxon>Malassezia</taxon>
    </lineage>
</organism>
<reference evidence="1 2" key="1">
    <citation type="submission" date="2015-07" db="EMBL/GenBank/DDBJ databases">
        <title>Draft Genome Sequence of Malassezia furfur CBS1878 and Malassezia pachydermatis CBS1879.</title>
        <authorList>
            <person name="Triana S."/>
            <person name="Ohm R."/>
            <person name="Gonzalez A."/>
            <person name="DeCock H."/>
            <person name="Restrepo S."/>
            <person name="Celis A."/>
        </authorList>
    </citation>
    <scope>NUCLEOTIDE SEQUENCE [LARGE SCALE GENOMIC DNA]</scope>
    <source>
        <strain evidence="1 2">CBS 1879</strain>
    </source>
</reference>
<sequence length="214" mass="24078">MPMHLEQAEGLAHGGLNVQRLDVLPVLLQQRDEEVDSEHDVRSQLVLSHLDVTDGHTETQHLLELELDGRLDVVDLLLKVLGVRDRRRELAGLRETWTQETRNLLDQSVRRQESVVLLSKLLDKLLVLVELLQVLDGHVVKRDELSTVNVGSVGENAERHARARNVRQLNGTAETLVTLRVVVLETNLELDGLAEVALLVLRLLEQVTNGRSHT</sequence>